<evidence type="ECO:0000313" key="13">
    <source>
        <dbReference type="EMBL" id="GGF84093.1"/>
    </source>
</evidence>
<organism evidence="13 14">
    <name type="scientific">Marinicella pacifica</name>
    <dbReference type="NCBI Taxonomy" id="1171543"/>
    <lineage>
        <taxon>Bacteria</taxon>
        <taxon>Pseudomonadati</taxon>
        <taxon>Pseudomonadota</taxon>
        <taxon>Gammaproteobacteria</taxon>
        <taxon>Lysobacterales</taxon>
        <taxon>Marinicellaceae</taxon>
        <taxon>Marinicella</taxon>
    </lineage>
</organism>
<dbReference type="InterPro" id="IPR032859">
    <property type="entry name" value="KH_dom-like"/>
</dbReference>
<dbReference type="Gene3D" id="3.30.300.20">
    <property type="match status" value="1"/>
</dbReference>
<evidence type="ECO:0000256" key="2">
    <source>
        <dbReference type="ARBA" id="ARBA00020953"/>
    </source>
</evidence>
<feature type="binding site" evidence="8">
    <location>
        <begin position="230"/>
        <end position="234"/>
    </location>
    <ligand>
        <name>GTP</name>
        <dbReference type="ChEBI" id="CHEBI:37565"/>
        <label>2</label>
    </ligand>
</feature>
<dbReference type="InterPro" id="IPR015946">
    <property type="entry name" value="KH_dom-like_a/b"/>
</dbReference>
<dbReference type="Pfam" id="PF01926">
    <property type="entry name" value="MMR_HSR1"/>
    <property type="match status" value="2"/>
</dbReference>
<dbReference type="PROSITE" id="PS51712">
    <property type="entry name" value="G_ENGA"/>
    <property type="match status" value="1"/>
</dbReference>
<keyword evidence="3 8" id="KW-0690">Ribosome biogenesis</keyword>
<dbReference type="InterPro" id="IPR027417">
    <property type="entry name" value="P-loop_NTPase"/>
</dbReference>
<dbReference type="FunFam" id="3.40.50.300:FF:000040">
    <property type="entry name" value="GTPase Der"/>
    <property type="match status" value="1"/>
</dbReference>
<dbReference type="HAMAP" id="MF_00195">
    <property type="entry name" value="GTPase_Der"/>
    <property type="match status" value="1"/>
</dbReference>
<dbReference type="InterPro" id="IPR016484">
    <property type="entry name" value="GTPase_Der"/>
</dbReference>
<feature type="domain" description="EngA-type G" evidence="12">
    <location>
        <begin position="177"/>
        <end position="350"/>
    </location>
</feature>
<feature type="binding site" evidence="8">
    <location>
        <begin position="118"/>
        <end position="121"/>
    </location>
    <ligand>
        <name>GTP</name>
        <dbReference type="ChEBI" id="CHEBI:37565"/>
        <label>1</label>
    </ligand>
</feature>
<dbReference type="Pfam" id="PF14714">
    <property type="entry name" value="KH_dom-like"/>
    <property type="match status" value="1"/>
</dbReference>
<comment type="function">
    <text evidence="8 10">GTPase that plays an essential role in the late steps of ribosome biogenesis.</text>
</comment>
<feature type="binding site" evidence="8">
    <location>
        <begin position="56"/>
        <end position="60"/>
    </location>
    <ligand>
        <name>GTP</name>
        <dbReference type="ChEBI" id="CHEBI:37565"/>
        <label>1</label>
    </ligand>
</feature>
<evidence type="ECO:0000256" key="6">
    <source>
        <dbReference type="ARBA" id="ARBA00023134"/>
    </source>
</evidence>
<dbReference type="Proteomes" id="UP000605253">
    <property type="component" value="Unassembled WGS sequence"/>
</dbReference>
<sequence length="457" mass="51479">MSLVVTIIGRPNVGKSTLFNTLTERRDALVADLPGLTRDRQYGEITIQDMTATLVDTGGMLGDEGDLTTLMDEQIMQAVEEADLLLFVVSAKEGLVGDDENILNRVRTYQKPIWLLVNKAESKDPDVAKAEFYQLGIETLYALSTAHRRGITELQNDLADFLKKHPKPSPEWQDFGPKLAVIGRPNVGKSTLVNRLLGENRVLAYDLPGTTRDSIYLPLRWDDARYTLIDTAGVRRRAKIGEGVEKFSIIKTIDAIKASQVCLLLIDATENITDQDLHLIGLAVYHAKPVLLVINKWDHLSETHKQQVKNRLDHKLQAFQWLPRVYTSALHGSGLRHVMERVALLIERANMPLTANQLTNVLNEAYKAHQPPLVQGLSSQLKYAHSGGHHPMRIVIHGKRVDKLPDAYKRYLENTFRDAFDLKGIPLVLQFKSGRNPYANKNKNKPAFPSRRGKNYH</sequence>
<evidence type="ECO:0000256" key="10">
    <source>
        <dbReference type="RuleBase" id="RU004481"/>
    </source>
</evidence>
<dbReference type="Gene3D" id="3.40.50.300">
    <property type="entry name" value="P-loop containing nucleotide triphosphate hydrolases"/>
    <property type="match status" value="2"/>
</dbReference>
<evidence type="ECO:0000256" key="9">
    <source>
        <dbReference type="PROSITE-ProRule" id="PRU01049"/>
    </source>
</evidence>
<evidence type="ECO:0000313" key="14">
    <source>
        <dbReference type="Proteomes" id="UP000605253"/>
    </source>
</evidence>
<dbReference type="AlphaFoldDB" id="A0A917FJQ7"/>
<dbReference type="SUPFAM" id="SSF52540">
    <property type="entry name" value="P-loop containing nucleoside triphosphate hydrolases"/>
    <property type="match status" value="2"/>
</dbReference>
<feature type="binding site" evidence="8">
    <location>
        <begin position="9"/>
        <end position="16"/>
    </location>
    <ligand>
        <name>GTP</name>
        <dbReference type="ChEBI" id="CHEBI:37565"/>
        <label>1</label>
    </ligand>
</feature>
<dbReference type="InterPro" id="IPR005225">
    <property type="entry name" value="Small_GTP-bd"/>
</dbReference>
<protein>
    <recommendedName>
        <fullName evidence="2 8">GTPase Der</fullName>
    </recommendedName>
    <alternativeName>
        <fullName evidence="7 8">GTP-binding protein EngA</fullName>
    </alternativeName>
</protein>
<keyword evidence="5 8" id="KW-0547">Nucleotide-binding</keyword>
<evidence type="ECO:0000256" key="1">
    <source>
        <dbReference type="ARBA" id="ARBA00008279"/>
    </source>
</evidence>
<feature type="binding site" evidence="8">
    <location>
        <begin position="183"/>
        <end position="190"/>
    </location>
    <ligand>
        <name>GTP</name>
        <dbReference type="ChEBI" id="CHEBI:37565"/>
        <label>2</label>
    </ligand>
</feature>
<evidence type="ECO:0000256" key="8">
    <source>
        <dbReference type="HAMAP-Rule" id="MF_00195"/>
    </source>
</evidence>
<dbReference type="GO" id="GO:0043022">
    <property type="term" value="F:ribosome binding"/>
    <property type="evidence" value="ECO:0007669"/>
    <property type="project" value="TreeGrafter"/>
</dbReference>
<reference evidence="13" key="1">
    <citation type="journal article" date="2014" name="Int. J. Syst. Evol. Microbiol.">
        <title>Complete genome sequence of Corynebacterium casei LMG S-19264T (=DSM 44701T), isolated from a smear-ripened cheese.</title>
        <authorList>
            <consortium name="US DOE Joint Genome Institute (JGI-PGF)"/>
            <person name="Walter F."/>
            <person name="Albersmeier A."/>
            <person name="Kalinowski J."/>
            <person name="Ruckert C."/>
        </authorList>
    </citation>
    <scope>NUCLEOTIDE SEQUENCE</scope>
    <source>
        <strain evidence="13">CGMCC 1.12181</strain>
    </source>
</reference>
<feature type="binding site" evidence="8">
    <location>
        <begin position="295"/>
        <end position="298"/>
    </location>
    <ligand>
        <name>GTP</name>
        <dbReference type="ChEBI" id="CHEBI:37565"/>
        <label>2</label>
    </ligand>
</feature>
<evidence type="ECO:0000256" key="5">
    <source>
        <dbReference type="ARBA" id="ARBA00022741"/>
    </source>
</evidence>
<proteinExistence type="inferred from homology"/>
<dbReference type="PIRSF" id="PIRSF006485">
    <property type="entry name" value="GTP-binding_EngA"/>
    <property type="match status" value="1"/>
</dbReference>
<dbReference type="NCBIfam" id="TIGR00231">
    <property type="entry name" value="small_GTP"/>
    <property type="match status" value="2"/>
</dbReference>
<comment type="similarity">
    <text evidence="1 8 9 10">Belongs to the TRAFAC class TrmE-Era-EngA-EngB-Septin-like GTPase superfamily. EngA (Der) GTPase family.</text>
</comment>
<dbReference type="GO" id="GO:0042254">
    <property type="term" value="P:ribosome biogenesis"/>
    <property type="evidence" value="ECO:0007669"/>
    <property type="project" value="UniProtKB-KW"/>
</dbReference>
<dbReference type="PANTHER" id="PTHR43834">
    <property type="entry name" value="GTPASE DER"/>
    <property type="match status" value="1"/>
</dbReference>
<reference evidence="13" key="2">
    <citation type="submission" date="2020-09" db="EMBL/GenBank/DDBJ databases">
        <authorList>
            <person name="Sun Q."/>
            <person name="Zhou Y."/>
        </authorList>
    </citation>
    <scope>NUCLEOTIDE SEQUENCE</scope>
    <source>
        <strain evidence="13">CGMCC 1.12181</strain>
    </source>
</reference>
<evidence type="ECO:0000256" key="11">
    <source>
        <dbReference type="SAM" id="MobiDB-lite"/>
    </source>
</evidence>
<dbReference type="GO" id="GO:0005525">
    <property type="term" value="F:GTP binding"/>
    <property type="evidence" value="ECO:0007669"/>
    <property type="project" value="UniProtKB-UniRule"/>
</dbReference>
<evidence type="ECO:0000259" key="12">
    <source>
        <dbReference type="PROSITE" id="PS51712"/>
    </source>
</evidence>
<dbReference type="CDD" id="cd01894">
    <property type="entry name" value="EngA1"/>
    <property type="match status" value="1"/>
</dbReference>
<keyword evidence="4 10" id="KW-0677">Repeat</keyword>
<dbReference type="RefSeq" id="WP_188363735.1">
    <property type="nucleotide sequence ID" value="NZ_BAABJF010000011.1"/>
</dbReference>
<accession>A0A917FJQ7</accession>
<keyword evidence="6 8" id="KW-0342">GTP-binding</keyword>
<dbReference type="InterPro" id="IPR031166">
    <property type="entry name" value="G_ENGA"/>
</dbReference>
<name>A0A917FJQ7_9GAMM</name>
<comment type="caution">
    <text evidence="13">The sequence shown here is derived from an EMBL/GenBank/DDBJ whole genome shotgun (WGS) entry which is preliminary data.</text>
</comment>
<evidence type="ECO:0000256" key="4">
    <source>
        <dbReference type="ARBA" id="ARBA00022737"/>
    </source>
</evidence>
<evidence type="ECO:0000256" key="3">
    <source>
        <dbReference type="ARBA" id="ARBA00022517"/>
    </source>
</evidence>
<dbReference type="EMBL" id="BMEO01000001">
    <property type="protein sequence ID" value="GGF84093.1"/>
    <property type="molecule type" value="Genomic_DNA"/>
</dbReference>
<dbReference type="CDD" id="cd01895">
    <property type="entry name" value="EngA2"/>
    <property type="match status" value="1"/>
</dbReference>
<evidence type="ECO:0000256" key="7">
    <source>
        <dbReference type="ARBA" id="ARBA00032345"/>
    </source>
</evidence>
<dbReference type="PANTHER" id="PTHR43834:SF6">
    <property type="entry name" value="GTPASE DER"/>
    <property type="match status" value="1"/>
</dbReference>
<feature type="region of interest" description="Disordered" evidence="11">
    <location>
        <begin position="435"/>
        <end position="457"/>
    </location>
</feature>
<gene>
    <name evidence="8 13" type="primary">der</name>
    <name evidence="13" type="ORF">GCM10011365_01290</name>
</gene>
<keyword evidence="14" id="KW-1185">Reference proteome</keyword>
<dbReference type="NCBIfam" id="TIGR03594">
    <property type="entry name" value="GTPase_EngA"/>
    <property type="match status" value="1"/>
</dbReference>
<dbReference type="InterPro" id="IPR006073">
    <property type="entry name" value="GTP-bd"/>
</dbReference>
<comment type="subunit">
    <text evidence="8">Associates with the 50S ribosomal subunit.</text>
</comment>
<dbReference type="PRINTS" id="PR00326">
    <property type="entry name" value="GTP1OBG"/>
</dbReference>